<name>A0AAW3X0Y3_9CLOT</name>
<sequence length="324" mass="38173">MESGILMIVIVVIGVFYPVYTAWISLVAAPVYLKIGFLFAMAGALLVMRILRKEKQIKWIVLIGILGAYAWSLYSWYDEECHYQYARSVHGDSGNALMLFVGTFTCLIPLFLLDAELTWWMESRKKKKEESPESEKETEKKENRLAAGMKNWFGKHRQTLCTLLICAMGCGLLVVLLYPYKCWEEGCYNLAFDGIYCEQHRAEKIEESKREEEERKKRERAELIELQKKKEEEESRSYEEYLKRIEEDPLWELKQRSRKNTPVQRGIPPVQKNLQNPYAAYDAGYDDVMEGDDYDWDRYRRDSEYADGVDDALDEREEYGRDDW</sequence>
<reference evidence="4 5" key="1">
    <citation type="submission" date="2020-08" db="EMBL/GenBank/DDBJ databases">
        <title>Genome public.</title>
        <authorList>
            <person name="Liu C."/>
            <person name="Sun Q."/>
        </authorList>
    </citation>
    <scope>NUCLEOTIDE SEQUENCE [LARGE SCALE GENOMIC DNA]</scope>
    <source>
        <strain evidence="4 5">BX14</strain>
    </source>
</reference>
<dbReference type="AlphaFoldDB" id="A0AAW3X0Y3"/>
<keyword evidence="1" id="KW-0175">Coiled coil</keyword>
<feature type="region of interest" description="Disordered" evidence="2">
    <location>
        <begin position="305"/>
        <end position="324"/>
    </location>
</feature>
<evidence type="ECO:0008006" key="6">
    <source>
        <dbReference type="Google" id="ProtNLM"/>
    </source>
</evidence>
<feature type="transmembrane region" description="Helical" evidence="3">
    <location>
        <begin position="97"/>
        <end position="119"/>
    </location>
</feature>
<dbReference type="RefSeq" id="WP_118651497.1">
    <property type="nucleotide sequence ID" value="NZ_JACOOW010000004.1"/>
</dbReference>
<evidence type="ECO:0000313" key="5">
    <source>
        <dbReference type="Proteomes" id="UP000653904"/>
    </source>
</evidence>
<evidence type="ECO:0000256" key="1">
    <source>
        <dbReference type="SAM" id="Coils"/>
    </source>
</evidence>
<feature type="transmembrane region" description="Helical" evidence="3">
    <location>
        <begin position="5"/>
        <end position="23"/>
    </location>
</feature>
<feature type="region of interest" description="Disordered" evidence="2">
    <location>
        <begin position="257"/>
        <end position="287"/>
    </location>
</feature>
<feature type="coiled-coil region" evidence="1">
    <location>
        <begin position="202"/>
        <end position="248"/>
    </location>
</feature>
<evidence type="ECO:0000256" key="3">
    <source>
        <dbReference type="SAM" id="Phobius"/>
    </source>
</evidence>
<organism evidence="4 5">
    <name type="scientific">Clostridium segne</name>
    <dbReference type="NCBI Taxonomy" id="2763038"/>
    <lineage>
        <taxon>Bacteria</taxon>
        <taxon>Bacillati</taxon>
        <taxon>Bacillota</taxon>
        <taxon>Clostridia</taxon>
        <taxon>Eubacteriales</taxon>
        <taxon>Clostridiaceae</taxon>
        <taxon>Clostridium</taxon>
    </lineage>
</organism>
<dbReference type="EMBL" id="JACOOW010000004">
    <property type="protein sequence ID" value="MBC5656114.1"/>
    <property type="molecule type" value="Genomic_DNA"/>
</dbReference>
<feature type="transmembrane region" description="Helical" evidence="3">
    <location>
        <begin position="59"/>
        <end position="77"/>
    </location>
</feature>
<keyword evidence="3" id="KW-0812">Transmembrane</keyword>
<keyword evidence="5" id="KW-1185">Reference proteome</keyword>
<comment type="caution">
    <text evidence="4">The sequence shown here is derived from an EMBL/GenBank/DDBJ whole genome shotgun (WGS) entry which is preliminary data.</text>
</comment>
<keyword evidence="3" id="KW-1133">Transmembrane helix</keyword>
<protein>
    <recommendedName>
        <fullName evidence="6">DUF308 domain-containing protein</fullName>
    </recommendedName>
</protein>
<gene>
    <name evidence="4" type="ORF">H8S19_03335</name>
</gene>
<accession>A0AAW3X0Y3</accession>
<evidence type="ECO:0000256" key="2">
    <source>
        <dbReference type="SAM" id="MobiDB-lite"/>
    </source>
</evidence>
<feature type="transmembrane region" description="Helical" evidence="3">
    <location>
        <begin position="29"/>
        <end position="47"/>
    </location>
</feature>
<feature type="compositionally biased region" description="Acidic residues" evidence="2">
    <location>
        <begin position="305"/>
        <end position="317"/>
    </location>
</feature>
<proteinExistence type="predicted"/>
<dbReference type="Proteomes" id="UP000653904">
    <property type="component" value="Unassembled WGS sequence"/>
</dbReference>
<keyword evidence="3" id="KW-0472">Membrane</keyword>
<feature type="transmembrane region" description="Helical" evidence="3">
    <location>
        <begin position="159"/>
        <end position="180"/>
    </location>
</feature>
<evidence type="ECO:0000313" key="4">
    <source>
        <dbReference type="EMBL" id="MBC5656114.1"/>
    </source>
</evidence>